<dbReference type="RefSeq" id="WP_092590601.1">
    <property type="nucleotide sequence ID" value="NZ_FMWL01000007.1"/>
</dbReference>
<dbReference type="OrthoDB" id="9803970at2"/>
<dbReference type="PROSITE" id="PS50045">
    <property type="entry name" value="SIGMA54_INTERACT_4"/>
    <property type="match status" value="1"/>
</dbReference>
<dbReference type="Gene3D" id="1.10.10.60">
    <property type="entry name" value="Homeodomain-like"/>
    <property type="match status" value="1"/>
</dbReference>
<dbReference type="Pfam" id="PF00158">
    <property type="entry name" value="Sigma54_activat"/>
    <property type="match status" value="1"/>
</dbReference>
<evidence type="ECO:0000256" key="6">
    <source>
        <dbReference type="ARBA" id="ARBA00023163"/>
    </source>
</evidence>
<dbReference type="FunFam" id="3.40.50.300:FF:000006">
    <property type="entry name" value="DNA-binding transcriptional regulator NtrC"/>
    <property type="match status" value="1"/>
</dbReference>
<dbReference type="Pfam" id="PF25601">
    <property type="entry name" value="AAA_lid_14"/>
    <property type="match status" value="1"/>
</dbReference>
<sequence length="697" mass="78132">MTQIKDTFGLSRVIEPRWSVPVTAWQLDNNKDISPAECRLSIELMHLERDCFQQLCNECGFDETKIKAKIMDLVKRRGKLHNPFTDTAGQFYGTIEAMGTDFAKHSRYKTGDKVLCLTTMTAHPLYLERIHSIDYNYGELTVTGYAIVFVDSPLSAIPPGLALNYTMATFDEAASLASIYQAARPGFRYLIIGKDLTSCVTYASAVKRAAGQDCYITAILDEDGIGTLTHEEVRQELAQWVHSAYILNVARPVQASEVILAAEKKAYDLTINCEDLMGSEVLCVLLTRQKGKLYYTNLKNSYSHSLLFAESMSKELETHVLGQFTIGYEAFTLDLLASIAGGLDRINALYDSQAIALRQASKKALTTSSEKIGKIDDFVFSSPATRALVDEVLNIAQYDCNLILQGETGVGKEKILDMIHKNSIRKNKPCIKINCATIQESLAESEFFGYEAGAFTGAQASGKKGYFELANGGILFLDEVGTLSMNLQSKLLRVLQESQFYRVGGTSPVSINVRVICANNIPLRQLVERGKFREDLYYRLNICTITVPPLRERREDVAALAHAFLEAHCQRYGVDKVLDASALVRLASYDWPGNVRELENLIHRAVIRVKRNVISGEDIQEILNENLYDDLVLDLKHSLRASSVLDFERIIAQQEVKLIEYALKKYGSTRKAAEFLGMTQPKLMRKKQKYNIKQLED</sequence>
<dbReference type="PROSITE" id="PS00688">
    <property type="entry name" value="SIGMA54_INTERACT_3"/>
    <property type="match status" value="1"/>
</dbReference>
<dbReference type="InterPro" id="IPR027417">
    <property type="entry name" value="P-loop_NTPase"/>
</dbReference>
<organism evidence="9 10">
    <name type="scientific">Acidaminobacter hydrogenoformans DSM 2784</name>
    <dbReference type="NCBI Taxonomy" id="1120920"/>
    <lineage>
        <taxon>Bacteria</taxon>
        <taxon>Bacillati</taxon>
        <taxon>Bacillota</taxon>
        <taxon>Clostridia</taxon>
        <taxon>Peptostreptococcales</taxon>
        <taxon>Acidaminobacteraceae</taxon>
        <taxon>Acidaminobacter</taxon>
    </lineage>
</organism>
<evidence type="ECO:0000256" key="1">
    <source>
        <dbReference type="ARBA" id="ARBA00022741"/>
    </source>
</evidence>
<dbReference type="InterPro" id="IPR025943">
    <property type="entry name" value="Sigma_54_int_dom_ATP-bd_2"/>
</dbReference>
<proteinExistence type="predicted"/>
<keyword evidence="4" id="KW-0805">Transcription regulation</keyword>
<dbReference type="Gene3D" id="1.10.8.60">
    <property type="match status" value="1"/>
</dbReference>
<dbReference type="STRING" id="1120920.SAMN03080599_01758"/>
<dbReference type="Gene3D" id="3.40.50.300">
    <property type="entry name" value="P-loop containing nucleotide triphosphate hydrolases"/>
    <property type="match status" value="1"/>
</dbReference>
<dbReference type="InterPro" id="IPR025944">
    <property type="entry name" value="Sigma_54_int_dom_CS"/>
</dbReference>
<name>A0A1G5RZ73_9FIRM</name>
<dbReference type="SUPFAM" id="SSF46689">
    <property type="entry name" value="Homeodomain-like"/>
    <property type="match status" value="1"/>
</dbReference>
<keyword evidence="1" id="KW-0547">Nucleotide-binding</keyword>
<evidence type="ECO:0000259" key="8">
    <source>
        <dbReference type="PROSITE" id="PS50045"/>
    </source>
</evidence>
<keyword evidence="3" id="KW-0067">ATP-binding</keyword>
<evidence type="ECO:0000256" key="5">
    <source>
        <dbReference type="ARBA" id="ARBA00023125"/>
    </source>
</evidence>
<keyword evidence="10" id="KW-1185">Reference proteome</keyword>
<dbReference type="PROSITE" id="PS00676">
    <property type="entry name" value="SIGMA54_INTERACT_2"/>
    <property type="match status" value="1"/>
</dbReference>
<dbReference type="GO" id="GO:0006355">
    <property type="term" value="P:regulation of DNA-templated transcription"/>
    <property type="evidence" value="ECO:0007669"/>
    <property type="project" value="InterPro"/>
</dbReference>
<keyword evidence="2" id="KW-0058">Aromatic hydrocarbons catabolism</keyword>
<protein>
    <recommendedName>
        <fullName evidence="7">HTH-type transcriptional regulatory protein TyrR</fullName>
    </recommendedName>
</protein>
<dbReference type="Pfam" id="PF26370">
    <property type="entry name" value="KDD_N"/>
    <property type="match status" value="1"/>
</dbReference>
<dbReference type="InterPro" id="IPR002078">
    <property type="entry name" value="Sigma_54_int"/>
</dbReference>
<dbReference type="SMART" id="SM00382">
    <property type="entry name" value="AAA"/>
    <property type="match status" value="1"/>
</dbReference>
<reference evidence="9 10" key="1">
    <citation type="submission" date="2016-10" db="EMBL/GenBank/DDBJ databases">
        <authorList>
            <person name="de Groot N.N."/>
        </authorList>
    </citation>
    <scope>NUCLEOTIDE SEQUENCE [LARGE SCALE GENOMIC DNA]</scope>
    <source>
        <strain evidence="9 10">DSM 2784</strain>
    </source>
</reference>
<dbReference type="InterPro" id="IPR030828">
    <property type="entry name" value="HTH_TyrR"/>
</dbReference>
<dbReference type="InterPro" id="IPR058932">
    <property type="entry name" value="KDD_N"/>
</dbReference>
<dbReference type="CDD" id="cd00009">
    <property type="entry name" value="AAA"/>
    <property type="match status" value="1"/>
</dbReference>
<evidence type="ECO:0000256" key="4">
    <source>
        <dbReference type="ARBA" id="ARBA00023015"/>
    </source>
</evidence>
<dbReference type="InterPro" id="IPR058031">
    <property type="entry name" value="AAA_lid_NorR"/>
</dbReference>
<evidence type="ECO:0000256" key="3">
    <source>
        <dbReference type="ARBA" id="ARBA00022840"/>
    </source>
</evidence>
<dbReference type="Pfam" id="PF18024">
    <property type="entry name" value="HTH_50"/>
    <property type="match status" value="1"/>
</dbReference>
<evidence type="ECO:0000256" key="2">
    <source>
        <dbReference type="ARBA" id="ARBA00022797"/>
    </source>
</evidence>
<dbReference type="GO" id="GO:0003677">
    <property type="term" value="F:DNA binding"/>
    <property type="evidence" value="ECO:0007669"/>
    <property type="project" value="UniProtKB-KW"/>
</dbReference>
<keyword evidence="6" id="KW-0804">Transcription</keyword>
<dbReference type="GO" id="GO:0005524">
    <property type="term" value="F:ATP binding"/>
    <property type="evidence" value="ECO:0007669"/>
    <property type="project" value="UniProtKB-KW"/>
</dbReference>
<accession>A0A1G5RZ73</accession>
<dbReference type="PROSITE" id="PS00675">
    <property type="entry name" value="SIGMA54_INTERACT_1"/>
    <property type="match status" value="1"/>
</dbReference>
<dbReference type="PANTHER" id="PTHR32071">
    <property type="entry name" value="TRANSCRIPTIONAL REGULATORY PROTEIN"/>
    <property type="match status" value="1"/>
</dbReference>
<dbReference type="InterPro" id="IPR025662">
    <property type="entry name" value="Sigma_54_int_dom_ATP-bd_1"/>
</dbReference>
<evidence type="ECO:0000313" key="10">
    <source>
        <dbReference type="Proteomes" id="UP000199208"/>
    </source>
</evidence>
<dbReference type="EMBL" id="FMWL01000007">
    <property type="protein sequence ID" value="SCZ79445.1"/>
    <property type="molecule type" value="Genomic_DNA"/>
</dbReference>
<evidence type="ECO:0000313" key="9">
    <source>
        <dbReference type="EMBL" id="SCZ79445.1"/>
    </source>
</evidence>
<dbReference type="SUPFAM" id="SSF52540">
    <property type="entry name" value="P-loop containing nucleoside triphosphate hydrolases"/>
    <property type="match status" value="1"/>
</dbReference>
<dbReference type="Proteomes" id="UP000199208">
    <property type="component" value="Unassembled WGS sequence"/>
</dbReference>
<keyword evidence="5" id="KW-0238">DNA-binding</keyword>
<feature type="domain" description="Sigma-54 factor interaction" evidence="8">
    <location>
        <begin position="378"/>
        <end position="607"/>
    </location>
</feature>
<dbReference type="InterPro" id="IPR003593">
    <property type="entry name" value="AAA+_ATPase"/>
</dbReference>
<gene>
    <name evidence="9" type="ORF">SAMN03080599_01758</name>
</gene>
<evidence type="ECO:0000256" key="7">
    <source>
        <dbReference type="ARBA" id="ARBA00029500"/>
    </source>
</evidence>
<dbReference type="InterPro" id="IPR009057">
    <property type="entry name" value="Homeodomain-like_sf"/>
</dbReference>
<dbReference type="AlphaFoldDB" id="A0A1G5RZ73"/>